<feature type="binding site" evidence="3">
    <location>
        <begin position="537"/>
        <end position="538"/>
    </location>
    <ligand>
        <name>FAD</name>
        <dbReference type="ChEBI" id="CHEBI:57692"/>
    </ligand>
</feature>
<dbReference type="GO" id="GO:0016614">
    <property type="term" value="F:oxidoreductase activity, acting on CH-OH group of donors"/>
    <property type="evidence" value="ECO:0007669"/>
    <property type="project" value="InterPro"/>
</dbReference>
<dbReference type="Proteomes" id="UP000092154">
    <property type="component" value="Unassembled WGS sequence"/>
</dbReference>
<evidence type="ECO:0000313" key="5">
    <source>
        <dbReference type="EMBL" id="OAX38159.1"/>
    </source>
</evidence>
<organism evidence="5 6">
    <name type="scientific">Rhizopogon vinicolor AM-OR11-026</name>
    <dbReference type="NCBI Taxonomy" id="1314800"/>
    <lineage>
        <taxon>Eukaryota</taxon>
        <taxon>Fungi</taxon>
        <taxon>Dikarya</taxon>
        <taxon>Basidiomycota</taxon>
        <taxon>Agaricomycotina</taxon>
        <taxon>Agaricomycetes</taxon>
        <taxon>Agaricomycetidae</taxon>
        <taxon>Boletales</taxon>
        <taxon>Suillineae</taxon>
        <taxon>Rhizopogonaceae</taxon>
        <taxon>Rhizopogon</taxon>
    </lineage>
</organism>
<dbReference type="OrthoDB" id="269227at2759"/>
<dbReference type="EMBL" id="KV448310">
    <property type="protein sequence ID" value="OAX38159.1"/>
    <property type="molecule type" value="Genomic_DNA"/>
</dbReference>
<feature type="binding site" evidence="3">
    <location>
        <begin position="16"/>
        <end position="17"/>
    </location>
    <ligand>
        <name>FAD</name>
        <dbReference type="ChEBI" id="CHEBI:57692"/>
    </ligand>
</feature>
<accession>A0A1B7MZX4</accession>
<gene>
    <name evidence="5" type="ORF">K503DRAFT_818584</name>
</gene>
<name>A0A1B7MZX4_9AGAM</name>
<dbReference type="Pfam" id="PF05199">
    <property type="entry name" value="GMC_oxred_C"/>
    <property type="match status" value="1"/>
</dbReference>
<evidence type="ECO:0000313" key="6">
    <source>
        <dbReference type="Proteomes" id="UP000092154"/>
    </source>
</evidence>
<comment type="cofactor">
    <cofactor evidence="1 3">
        <name>FAD</name>
        <dbReference type="ChEBI" id="CHEBI:57692"/>
    </cofactor>
</comment>
<keyword evidence="3" id="KW-0285">Flavoprotein</keyword>
<dbReference type="PROSITE" id="PS00624">
    <property type="entry name" value="GMC_OXRED_2"/>
    <property type="match status" value="1"/>
</dbReference>
<feature type="binding site" evidence="3">
    <location>
        <begin position="97"/>
        <end position="100"/>
    </location>
    <ligand>
        <name>FAD</name>
        <dbReference type="ChEBI" id="CHEBI:57692"/>
    </ligand>
</feature>
<evidence type="ECO:0000256" key="2">
    <source>
        <dbReference type="ARBA" id="ARBA00010790"/>
    </source>
</evidence>
<dbReference type="PANTHER" id="PTHR11552">
    <property type="entry name" value="GLUCOSE-METHANOL-CHOLINE GMC OXIDOREDUCTASE"/>
    <property type="match status" value="1"/>
</dbReference>
<keyword evidence="6" id="KW-1185">Reference proteome</keyword>
<dbReference type="AlphaFoldDB" id="A0A1B7MZX4"/>
<evidence type="ECO:0000256" key="3">
    <source>
        <dbReference type="PIRSR" id="PIRSR000137-2"/>
    </source>
</evidence>
<dbReference type="GO" id="GO:0050660">
    <property type="term" value="F:flavin adenine dinucleotide binding"/>
    <property type="evidence" value="ECO:0007669"/>
    <property type="project" value="InterPro"/>
</dbReference>
<dbReference type="Gene3D" id="3.50.50.60">
    <property type="entry name" value="FAD/NAD(P)-binding domain"/>
    <property type="match status" value="1"/>
</dbReference>
<dbReference type="PANTHER" id="PTHR11552:SF78">
    <property type="entry name" value="GLUCOSE-METHANOL-CHOLINE OXIDOREDUCTASE N-TERMINAL DOMAIN-CONTAINING PROTEIN"/>
    <property type="match status" value="1"/>
</dbReference>
<evidence type="ECO:0000259" key="4">
    <source>
        <dbReference type="PROSITE" id="PS00624"/>
    </source>
</evidence>
<dbReference type="SUPFAM" id="SSF51905">
    <property type="entry name" value="FAD/NAD(P)-binding domain"/>
    <property type="match status" value="1"/>
</dbReference>
<dbReference type="InterPro" id="IPR036188">
    <property type="entry name" value="FAD/NAD-bd_sf"/>
</dbReference>
<dbReference type="Pfam" id="PF00732">
    <property type="entry name" value="GMC_oxred_N"/>
    <property type="match status" value="1"/>
</dbReference>
<feature type="domain" description="Glucose-methanol-choline oxidoreductase N-terminal" evidence="4">
    <location>
        <begin position="272"/>
        <end position="286"/>
    </location>
</feature>
<feature type="binding site" evidence="3">
    <location>
        <position position="229"/>
    </location>
    <ligand>
        <name>FAD</name>
        <dbReference type="ChEBI" id="CHEBI:57692"/>
    </ligand>
</feature>
<evidence type="ECO:0000256" key="1">
    <source>
        <dbReference type="ARBA" id="ARBA00001974"/>
    </source>
</evidence>
<dbReference type="STRING" id="1314800.A0A1B7MZX4"/>
<protein>
    <submittedName>
        <fullName evidence="5">Alcohol oxidase</fullName>
    </submittedName>
</protein>
<proteinExistence type="inferred from homology"/>
<dbReference type="Gene3D" id="3.30.560.10">
    <property type="entry name" value="Glucose Oxidase, domain 3"/>
    <property type="match status" value="1"/>
</dbReference>
<dbReference type="InterPro" id="IPR000172">
    <property type="entry name" value="GMC_OxRdtase_N"/>
</dbReference>
<dbReference type="PIRSF" id="PIRSF000137">
    <property type="entry name" value="Alcohol_oxidase"/>
    <property type="match status" value="1"/>
</dbReference>
<dbReference type="SUPFAM" id="SSF54373">
    <property type="entry name" value="FAD-linked reductases, C-terminal domain"/>
    <property type="match status" value="1"/>
</dbReference>
<keyword evidence="3" id="KW-0274">FAD</keyword>
<dbReference type="InParanoid" id="A0A1B7MZX4"/>
<sequence>MSHSSEFDIIFAGGGTTACVVAGRLAACDPSLRILILEAGPHTLNKAPHVQPWQFPFHQAPMSATVTFNIGNTSSHLNGRAPVVPCGHCVGGGSSVNFMVYTRAPASDYDDWGVDGWESKNLIPLMKKLETYEVHPGRPTHGYDGPIKVSSGGYKLVIGEEFIDVGKTYHKRPYADDTNDLETCNTYSVRALCSLYIDGKTGKRSDAAHHYIYNQAHNPNLQLWVGKRVKRVIFEDMRAVGVEFTSDPAVCRDVDLSSGTVRASKLVVVSAGAFGSPTILERSGIGAEAVLKRCGIEPQVNLPGVGENYQDHNGGFVPYIAADGVVTMDPLWRREESVIQENLAQWEHNGKSLIAQNGNDALMKWRPDDDELKSMGSAFEGRWKEFFQDRPDKAVAIFALLGGYVGTLTQSLAKVLSPRGYMTAAYYTLYPVSTGSVHIKMREDGKEELDFTAGFLDDPSDIAPLSFGYKKMREILRRMPSYRGEVSAGHPRFPDGSAAVCGEASGPVDLNAPDIIYTPEDDQVIDEFHRNHVQTTWHSLGTCAMKPEADQGVVDARLNVYGVTNLKVADLSIVPLNVGTNTYSTALLIGEKAAMIIAEDLGIDCTACPSWWESTQSRL</sequence>
<reference evidence="5 6" key="1">
    <citation type="submission" date="2016-06" db="EMBL/GenBank/DDBJ databases">
        <title>Comparative genomics of the ectomycorrhizal sister species Rhizopogon vinicolor and Rhizopogon vesiculosus (Basidiomycota: Boletales) reveals a divergence of the mating type B locus.</title>
        <authorList>
            <consortium name="DOE Joint Genome Institute"/>
            <person name="Mujic A.B."/>
            <person name="Kuo A."/>
            <person name="Tritt A."/>
            <person name="Lipzen A."/>
            <person name="Chen C."/>
            <person name="Johnson J."/>
            <person name="Sharma A."/>
            <person name="Barry K."/>
            <person name="Grigoriev I.V."/>
            <person name="Spatafora J.W."/>
        </authorList>
    </citation>
    <scope>NUCLEOTIDE SEQUENCE [LARGE SCALE GENOMIC DNA]</scope>
    <source>
        <strain evidence="5 6">AM-OR11-026</strain>
    </source>
</reference>
<comment type="similarity">
    <text evidence="2">Belongs to the GMC oxidoreductase family.</text>
</comment>
<dbReference type="InterPro" id="IPR007867">
    <property type="entry name" value="GMC_OxRtase_C"/>
</dbReference>
<dbReference type="InterPro" id="IPR012132">
    <property type="entry name" value="GMC_OxRdtase"/>
</dbReference>